<dbReference type="PANTHER" id="PTHR21294:SF17">
    <property type="entry name" value="PROTEIN FIXA"/>
    <property type="match status" value="1"/>
</dbReference>
<dbReference type="SUPFAM" id="SSF52402">
    <property type="entry name" value="Adenine nucleotide alpha hydrolases-like"/>
    <property type="match status" value="1"/>
</dbReference>
<sequence>MKIITCYKCVPDEQDIAINNADGTLDFSKADSKISQYDLNAIEAACQLKQQLGDAQVVAMSVGGKALTNAKGRKDVLSRGPDELIVVIDDQFEQALPQQTASALAAAAQNQVSICLSAATVLPIFMLSRLVCWWAKR</sequence>
<evidence type="ECO:0000259" key="2">
    <source>
        <dbReference type="Pfam" id="PF01012"/>
    </source>
</evidence>
<evidence type="ECO:0000313" key="4">
    <source>
        <dbReference type="Proteomes" id="UP000276345"/>
    </source>
</evidence>
<organism evidence="3 4">
    <name type="scientific">Salmonella enterica subsp. enterica serovar Sanjuan</name>
    <dbReference type="NCBI Taxonomy" id="1160765"/>
    <lineage>
        <taxon>Bacteria</taxon>
        <taxon>Pseudomonadati</taxon>
        <taxon>Pseudomonadota</taxon>
        <taxon>Gammaproteobacteria</taxon>
        <taxon>Enterobacterales</taxon>
        <taxon>Enterobacteriaceae</taxon>
        <taxon>Salmonella</taxon>
    </lineage>
</organism>
<dbReference type="GO" id="GO:0009055">
    <property type="term" value="F:electron transfer activity"/>
    <property type="evidence" value="ECO:0007669"/>
    <property type="project" value="InterPro"/>
</dbReference>
<dbReference type="Gene3D" id="3.40.50.620">
    <property type="entry name" value="HUPs"/>
    <property type="match status" value="1"/>
</dbReference>
<dbReference type="Proteomes" id="UP000276345">
    <property type="component" value="Chromosome"/>
</dbReference>
<dbReference type="InterPro" id="IPR014729">
    <property type="entry name" value="Rossmann-like_a/b/a_fold"/>
</dbReference>
<dbReference type="AlphaFoldDB" id="A0A447P0L2"/>
<accession>A0A447P0L2</accession>
<evidence type="ECO:0000256" key="1">
    <source>
        <dbReference type="ARBA" id="ARBA00022982"/>
    </source>
</evidence>
<dbReference type="InterPro" id="IPR012255">
    <property type="entry name" value="ETF_b"/>
</dbReference>
<proteinExistence type="predicted"/>
<evidence type="ECO:0000313" key="3">
    <source>
        <dbReference type="EMBL" id="VEA09119.1"/>
    </source>
</evidence>
<dbReference type="NCBIfam" id="NF002888">
    <property type="entry name" value="PRK03359.1"/>
    <property type="match status" value="1"/>
</dbReference>
<dbReference type="EMBL" id="LR134142">
    <property type="protein sequence ID" value="VEA09119.1"/>
    <property type="molecule type" value="Genomic_DNA"/>
</dbReference>
<keyword evidence="1" id="KW-0249">Electron transport</keyword>
<dbReference type="InterPro" id="IPR014730">
    <property type="entry name" value="ETF_a/b_N"/>
</dbReference>
<protein>
    <submittedName>
        <fullName evidence="3">Protein fixA</fullName>
    </submittedName>
</protein>
<dbReference type="PANTHER" id="PTHR21294">
    <property type="entry name" value="ELECTRON TRANSFER FLAVOPROTEIN BETA-SUBUNIT"/>
    <property type="match status" value="1"/>
</dbReference>
<feature type="domain" description="Electron transfer flavoprotein alpha/beta-subunit N-terminal" evidence="2">
    <location>
        <begin position="25"/>
        <end position="120"/>
    </location>
</feature>
<gene>
    <name evidence="3" type="ORF">NCTC7406_04349</name>
</gene>
<reference evidence="3 4" key="1">
    <citation type="submission" date="2018-12" db="EMBL/GenBank/DDBJ databases">
        <authorList>
            <consortium name="Pathogen Informatics"/>
        </authorList>
    </citation>
    <scope>NUCLEOTIDE SEQUENCE [LARGE SCALE GENOMIC DNA]</scope>
    <source>
        <strain evidence="3 4">NCTC7406</strain>
    </source>
</reference>
<name>A0A447P0L2_SALET</name>
<keyword evidence="1" id="KW-0813">Transport</keyword>
<dbReference type="Pfam" id="PF01012">
    <property type="entry name" value="ETF"/>
    <property type="match status" value="1"/>
</dbReference>